<dbReference type="eggNOG" id="ENOG503330Y">
    <property type="taxonomic scope" value="Bacteria"/>
</dbReference>
<keyword evidence="2" id="KW-1133">Transmembrane helix</keyword>
<protein>
    <submittedName>
        <fullName evidence="3">Membrane protein</fullName>
    </submittedName>
</protein>
<dbReference type="KEGG" id="crd:CRES_1471"/>
<accession>F8DZK6</accession>
<name>F8DZK6_CORRG</name>
<dbReference type="STRING" id="662755.CRES_1471"/>
<evidence type="ECO:0000313" key="4">
    <source>
        <dbReference type="Proteomes" id="UP000000492"/>
    </source>
</evidence>
<feature type="transmembrane region" description="Helical" evidence="2">
    <location>
        <begin position="136"/>
        <end position="153"/>
    </location>
</feature>
<dbReference type="Proteomes" id="UP000000492">
    <property type="component" value="Chromosome"/>
</dbReference>
<dbReference type="OrthoDB" id="4410789at2"/>
<dbReference type="AlphaFoldDB" id="F8DZK6"/>
<feature type="transmembrane region" description="Helical" evidence="2">
    <location>
        <begin position="76"/>
        <end position="95"/>
    </location>
</feature>
<feature type="transmembrane region" description="Helical" evidence="2">
    <location>
        <begin position="42"/>
        <end position="64"/>
    </location>
</feature>
<proteinExistence type="predicted"/>
<keyword evidence="2" id="KW-0812">Transmembrane</keyword>
<evidence type="ECO:0000256" key="1">
    <source>
        <dbReference type="SAM" id="MobiDB-lite"/>
    </source>
</evidence>
<dbReference type="EMBL" id="CP002857">
    <property type="protein sequence ID" value="AEI09825.1"/>
    <property type="molecule type" value="Genomic_DNA"/>
</dbReference>
<evidence type="ECO:0000256" key="2">
    <source>
        <dbReference type="SAM" id="Phobius"/>
    </source>
</evidence>
<keyword evidence="4" id="KW-1185">Reference proteome</keyword>
<evidence type="ECO:0000313" key="3">
    <source>
        <dbReference type="EMBL" id="AEI09825.1"/>
    </source>
</evidence>
<feature type="region of interest" description="Disordered" evidence="1">
    <location>
        <begin position="1"/>
        <end position="33"/>
    </location>
</feature>
<reference evidence="3 4" key="1">
    <citation type="journal article" date="2012" name="BMC Genomics">
        <title>Complete genome sequence, lifestyle, and multi-drug resistance of the human pathogen Corynebacterium resistens DSM 45100 isolated from blood samples of a leukemia patient.</title>
        <authorList>
            <person name="Schroder J."/>
            <person name="Maus I."/>
            <person name="Meyer K."/>
            <person name="Wordemann S."/>
            <person name="Blom J."/>
            <person name="Jaenicke S."/>
            <person name="Schneider J."/>
            <person name="Trost E."/>
            <person name="Tauch A."/>
        </authorList>
    </citation>
    <scope>NUCLEOTIDE SEQUENCE [LARGE SCALE GENOMIC DNA]</scope>
    <source>
        <strain evidence="4">DSM 45100 / JCM 12819 / CCUG 50093 / GTC 2026 / SICGH 158</strain>
    </source>
</reference>
<feature type="transmembrane region" description="Helical" evidence="2">
    <location>
        <begin position="102"/>
        <end position="124"/>
    </location>
</feature>
<dbReference type="HOGENOM" id="CLU_133686_0_0_11"/>
<sequence>MCETRRKQARVTSQKPVDDAEPNWGHPTKSQVRMDTTRGERVSGIVWLTVGALGGLFIAVLYLGTRFTVGGTSWPLPWTIIFAGWFNSVISRTAMLWTKNRAIAGIPMMVWLLGFVILSAWPFLPSASSVLVPSTLWSMLVLIVGLAGGMWPLRPRFPEASGK</sequence>
<keyword evidence="2" id="KW-0472">Membrane</keyword>
<gene>
    <name evidence="3" type="ordered locus">CRES_1471</name>
</gene>
<organism evidence="3 4">
    <name type="scientific">Corynebacterium resistens (strain DSM 45100 / JCM 12819 / GTC 2026 / SICGH 158)</name>
    <dbReference type="NCBI Taxonomy" id="662755"/>
    <lineage>
        <taxon>Bacteria</taxon>
        <taxon>Bacillati</taxon>
        <taxon>Actinomycetota</taxon>
        <taxon>Actinomycetes</taxon>
        <taxon>Mycobacteriales</taxon>
        <taxon>Corynebacteriaceae</taxon>
        <taxon>Corynebacterium</taxon>
    </lineage>
</organism>